<proteinExistence type="predicted"/>
<evidence type="ECO:0000313" key="4">
    <source>
        <dbReference type="EMBL" id="NMF58912.1"/>
    </source>
</evidence>
<dbReference type="EMBL" id="JAAVJL010000001">
    <property type="protein sequence ID" value="NMF58912.1"/>
    <property type="molecule type" value="Genomic_DNA"/>
</dbReference>
<dbReference type="InterPro" id="IPR021731">
    <property type="entry name" value="AMIN_dom"/>
</dbReference>
<dbReference type="SMART" id="SM00646">
    <property type="entry name" value="Ami_3"/>
    <property type="match status" value="1"/>
</dbReference>
<dbReference type="CDD" id="cd02696">
    <property type="entry name" value="MurNAc-LAA"/>
    <property type="match status" value="1"/>
</dbReference>
<comment type="caution">
    <text evidence="4">The sequence shown here is derived from an EMBL/GenBank/DDBJ whole genome shotgun (WGS) entry which is preliminary data.</text>
</comment>
<name>A0ABX1LRY1_9CYAN</name>
<dbReference type="Gene3D" id="2.60.40.3500">
    <property type="match status" value="1"/>
</dbReference>
<organism evidence="4 5">
    <name type="scientific">Pseudanabaena yagii GIHE-NHR1</name>
    <dbReference type="NCBI Taxonomy" id="2722753"/>
    <lineage>
        <taxon>Bacteria</taxon>
        <taxon>Bacillati</taxon>
        <taxon>Cyanobacteriota</taxon>
        <taxon>Cyanophyceae</taxon>
        <taxon>Pseudanabaenales</taxon>
        <taxon>Pseudanabaenaceae</taxon>
        <taxon>Pseudanabaena</taxon>
        <taxon>Pseudanabaena yagii</taxon>
    </lineage>
</organism>
<reference evidence="4 5" key="1">
    <citation type="submission" date="2020-03" db="EMBL/GenBank/DDBJ databases">
        <title>Draft Genome Sequence of 2-Methylisoborneol Producing Pseudanabaena yagii Strain GIHE-NHR1 Isolated from North Han River in South Korea.</title>
        <authorList>
            <person name="Jeong J."/>
        </authorList>
    </citation>
    <scope>NUCLEOTIDE SEQUENCE [LARGE SCALE GENOMIC DNA]</scope>
    <source>
        <strain evidence="4 5">GIHE-NHR1</strain>
    </source>
</reference>
<accession>A0ABX1LRY1</accession>
<keyword evidence="5" id="KW-1185">Reference proteome</keyword>
<dbReference type="InterPro" id="IPR050695">
    <property type="entry name" value="N-acetylmuramoyl_amidase_3"/>
</dbReference>
<dbReference type="SUPFAM" id="SSF53187">
    <property type="entry name" value="Zn-dependent exopeptidases"/>
    <property type="match status" value="1"/>
</dbReference>
<dbReference type="Proteomes" id="UP000738376">
    <property type="component" value="Unassembled WGS sequence"/>
</dbReference>
<dbReference type="PANTHER" id="PTHR30404">
    <property type="entry name" value="N-ACETYLMURAMOYL-L-ALANINE AMIDASE"/>
    <property type="match status" value="1"/>
</dbReference>
<protein>
    <submittedName>
        <fullName evidence="4">N-acetylmuramoyl-L-alanine amidase</fullName>
    </submittedName>
</protein>
<evidence type="ECO:0000256" key="2">
    <source>
        <dbReference type="SAM" id="MobiDB-lite"/>
    </source>
</evidence>
<feature type="domain" description="MurNAc-LAA" evidence="3">
    <location>
        <begin position="392"/>
        <end position="504"/>
    </location>
</feature>
<dbReference type="InterPro" id="IPR002508">
    <property type="entry name" value="MurNAc-LAA_cat"/>
</dbReference>
<feature type="region of interest" description="Disordered" evidence="2">
    <location>
        <begin position="299"/>
        <end position="325"/>
    </location>
</feature>
<evidence type="ECO:0000256" key="1">
    <source>
        <dbReference type="ARBA" id="ARBA00022801"/>
    </source>
</evidence>
<feature type="compositionally biased region" description="Low complexity" evidence="2">
    <location>
        <begin position="307"/>
        <end position="320"/>
    </location>
</feature>
<dbReference type="RefSeq" id="WP_169363752.1">
    <property type="nucleotide sequence ID" value="NZ_JAAVJL010000001.1"/>
</dbReference>
<evidence type="ECO:0000313" key="5">
    <source>
        <dbReference type="Proteomes" id="UP000738376"/>
    </source>
</evidence>
<dbReference type="Pfam" id="PF11741">
    <property type="entry name" value="AMIN"/>
    <property type="match status" value="1"/>
</dbReference>
<dbReference type="Pfam" id="PF01520">
    <property type="entry name" value="Amidase_3"/>
    <property type="match status" value="1"/>
</dbReference>
<sequence length="512" mass="55642">MRYRQLALGICVSMATSYGWSLGNSSSRVAYGLDSQTLPTVSGTNQTAKPSNLLTPVIAQNTSDQSNSIRLNSIRPTTNGLMLTLNANPEIRIQREDNPDRLIVDLQNTAVVKELHKSSLPMNRFGVKQVRIAQFQNNPAIARLVFDLDSNDPNSKVAWQSQYIAATNTLLLTPANLAQTPITPSLPIPVSSNPINTNKPASIQRLSFSNTGQLIIEANQPVNYQTSLDRVSGTFNLRVANANISPTLQRPTLLATSPIERIRLSQVGNAVEIGIKTSPSWQIRETQRQNNQQINLQVSSNRVSQVPSNNPTNLPSNNPSGTVSTPNRQGLGVIVVDPGHGGPDVGATRNGVYEKDITLEISKYLGGILQQMGYSVIYTRTSDIDLDLEPRVQIAENARADAFVSVHVNSLDVNASSVSGVETYHARGSIVGQELARYVHSQIIASTGASDRNIRGAGFYVIAKTSMPAILVETGYITNPAESSNLTSPNYQRRMAEAIAKGIDQFFKSNRR</sequence>
<dbReference type="Gene3D" id="3.40.630.40">
    <property type="entry name" value="Zn-dependent exopeptidases"/>
    <property type="match status" value="1"/>
</dbReference>
<gene>
    <name evidence="4" type="ORF">HC246_12965</name>
</gene>
<evidence type="ECO:0000259" key="3">
    <source>
        <dbReference type="SMART" id="SM00646"/>
    </source>
</evidence>
<dbReference type="PANTHER" id="PTHR30404:SF0">
    <property type="entry name" value="N-ACETYLMURAMOYL-L-ALANINE AMIDASE AMIC"/>
    <property type="match status" value="1"/>
</dbReference>
<keyword evidence="1" id="KW-0378">Hydrolase</keyword>